<dbReference type="InterPro" id="IPR011990">
    <property type="entry name" value="TPR-like_helical_dom_sf"/>
</dbReference>
<keyword evidence="2" id="KW-0805">Transcription regulation</keyword>
<dbReference type="SMART" id="SM01043">
    <property type="entry name" value="BTAD"/>
    <property type="match status" value="1"/>
</dbReference>
<comment type="caution">
    <text evidence="7">The sequence shown here is derived from an EMBL/GenBank/DDBJ whole genome shotgun (WGS) entry which is preliminary data.</text>
</comment>
<dbReference type="PANTHER" id="PTHR35807">
    <property type="entry name" value="TRANSCRIPTIONAL REGULATOR REDD-RELATED"/>
    <property type="match status" value="1"/>
</dbReference>
<accession>A0ABV9LR89</accession>
<dbReference type="CDD" id="cd00383">
    <property type="entry name" value="trans_reg_C"/>
    <property type="match status" value="1"/>
</dbReference>
<dbReference type="Pfam" id="PF00486">
    <property type="entry name" value="Trans_reg_C"/>
    <property type="match status" value="1"/>
</dbReference>
<comment type="similarity">
    <text evidence="1">Belongs to the AfsR/DnrI/RedD regulatory family.</text>
</comment>
<proteinExistence type="inferred from homology"/>
<keyword evidence="3 5" id="KW-0238">DNA-binding</keyword>
<evidence type="ECO:0000256" key="3">
    <source>
        <dbReference type="ARBA" id="ARBA00023125"/>
    </source>
</evidence>
<evidence type="ECO:0000256" key="5">
    <source>
        <dbReference type="PROSITE-ProRule" id="PRU01091"/>
    </source>
</evidence>
<dbReference type="InterPro" id="IPR005158">
    <property type="entry name" value="BTAD"/>
</dbReference>
<dbReference type="Proteomes" id="UP001596025">
    <property type="component" value="Unassembled WGS sequence"/>
</dbReference>
<dbReference type="InterPro" id="IPR001867">
    <property type="entry name" value="OmpR/PhoB-type_DNA-bd"/>
</dbReference>
<keyword evidence="4" id="KW-0804">Transcription</keyword>
<feature type="DNA-binding region" description="OmpR/PhoB-type" evidence="5">
    <location>
        <begin position="1"/>
        <end position="105"/>
    </location>
</feature>
<keyword evidence="8" id="KW-1185">Reference proteome</keyword>
<organism evidence="7 8">
    <name type="scientific">Geodermatophilus arenarius</name>
    <dbReference type="NCBI Taxonomy" id="1137990"/>
    <lineage>
        <taxon>Bacteria</taxon>
        <taxon>Bacillati</taxon>
        <taxon>Actinomycetota</taxon>
        <taxon>Actinomycetes</taxon>
        <taxon>Geodermatophilales</taxon>
        <taxon>Geodermatophilaceae</taxon>
        <taxon>Geodermatophilus</taxon>
    </lineage>
</organism>
<dbReference type="Gene3D" id="1.10.10.10">
    <property type="entry name" value="Winged helix-like DNA-binding domain superfamily/Winged helix DNA-binding domain"/>
    <property type="match status" value="1"/>
</dbReference>
<dbReference type="InterPro" id="IPR036388">
    <property type="entry name" value="WH-like_DNA-bd_sf"/>
</dbReference>
<dbReference type="RefSeq" id="WP_387993969.1">
    <property type="nucleotide sequence ID" value="NZ_JBHSGR010000034.1"/>
</dbReference>
<name>A0ABV9LR89_9ACTN</name>
<reference evidence="8" key="1">
    <citation type="journal article" date="2019" name="Int. J. Syst. Evol. Microbiol.">
        <title>The Global Catalogue of Microorganisms (GCM) 10K type strain sequencing project: providing services to taxonomists for standard genome sequencing and annotation.</title>
        <authorList>
            <consortium name="The Broad Institute Genomics Platform"/>
            <consortium name="The Broad Institute Genome Sequencing Center for Infectious Disease"/>
            <person name="Wu L."/>
            <person name="Ma J."/>
        </authorList>
    </citation>
    <scope>NUCLEOTIDE SEQUENCE [LARGE SCALE GENOMIC DNA]</scope>
    <source>
        <strain evidence="8">CCUG 62763</strain>
    </source>
</reference>
<evidence type="ECO:0000313" key="8">
    <source>
        <dbReference type="Proteomes" id="UP001596025"/>
    </source>
</evidence>
<sequence length="272" mass="28911">MPGTTSPQLSFHDLGPLEVLRGGTPVALGGARLHAALSLLLVHAGRPVPADALGDAMWGERSPGRSSSTLDSHVWRLRRALEPGRPPGAPSAVLVREPGGYRLVADPGSVDSRRFARLAASVAALLPAAELHEAAAAAAQALGLWRGRPWPTVADRPWAAPDVARVEELRDQVREVLAEALIAAGAPQRALLELGSSLAQTPLRERLWALRMLAQHRLGRAEEALRSYRQVRAMLLDELGLEPGAELRGLHRRILAADPTLAGPPAPRVATG</sequence>
<feature type="domain" description="OmpR/PhoB-type" evidence="6">
    <location>
        <begin position="1"/>
        <end position="105"/>
    </location>
</feature>
<evidence type="ECO:0000256" key="4">
    <source>
        <dbReference type="ARBA" id="ARBA00023163"/>
    </source>
</evidence>
<dbReference type="Pfam" id="PF03704">
    <property type="entry name" value="BTAD"/>
    <property type="match status" value="1"/>
</dbReference>
<dbReference type="SMART" id="SM00862">
    <property type="entry name" value="Trans_reg_C"/>
    <property type="match status" value="1"/>
</dbReference>
<dbReference type="PROSITE" id="PS51755">
    <property type="entry name" value="OMPR_PHOB"/>
    <property type="match status" value="1"/>
</dbReference>
<dbReference type="SUPFAM" id="SSF48452">
    <property type="entry name" value="TPR-like"/>
    <property type="match status" value="1"/>
</dbReference>
<dbReference type="InterPro" id="IPR016032">
    <property type="entry name" value="Sig_transdc_resp-reg_C-effctor"/>
</dbReference>
<gene>
    <name evidence="7" type="ORF">ACFO3M_21695</name>
</gene>
<dbReference type="SUPFAM" id="SSF46894">
    <property type="entry name" value="C-terminal effector domain of the bipartite response regulators"/>
    <property type="match status" value="1"/>
</dbReference>
<dbReference type="InterPro" id="IPR051677">
    <property type="entry name" value="AfsR-DnrI-RedD_regulator"/>
</dbReference>
<evidence type="ECO:0000256" key="2">
    <source>
        <dbReference type="ARBA" id="ARBA00023015"/>
    </source>
</evidence>
<dbReference type="CDD" id="cd15831">
    <property type="entry name" value="BTAD"/>
    <property type="match status" value="1"/>
</dbReference>
<evidence type="ECO:0000259" key="6">
    <source>
        <dbReference type="PROSITE" id="PS51755"/>
    </source>
</evidence>
<dbReference type="EMBL" id="JBHSGR010000034">
    <property type="protein sequence ID" value="MFC4696028.1"/>
    <property type="molecule type" value="Genomic_DNA"/>
</dbReference>
<evidence type="ECO:0000313" key="7">
    <source>
        <dbReference type="EMBL" id="MFC4696028.1"/>
    </source>
</evidence>
<dbReference type="Gene3D" id="1.25.40.10">
    <property type="entry name" value="Tetratricopeptide repeat domain"/>
    <property type="match status" value="1"/>
</dbReference>
<evidence type="ECO:0000256" key="1">
    <source>
        <dbReference type="ARBA" id="ARBA00005820"/>
    </source>
</evidence>
<dbReference type="PANTHER" id="PTHR35807:SF1">
    <property type="entry name" value="TRANSCRIPTIONAL REGULATOR REDD"/>
    <property type="match status" value="1"/>
</dbReference>
<protein>
    <submittedName>
        <fullName evidence="7">BTAD domain-containing putative transcriptional regulator</fullName>
    </submittedName>
</protein>